<dbReference type="KEGG" id="woc:BA177_10915"/>
<dbReference type="SUPFAM" id="SSF52540">
    <property type="entry name" value="P-loop containing nucleoside triphosphate hydrolases"/>
    <property type="match status" value="1"/>
</dbReference>
<protein>
    <submittedName>
        <fullName evidence="4">Deoxyadenosine kinase</fullName>
    </submittedName>
</protein>
<dbReference type="InterPro" id="IPR050566">
    <property type="entry name" value="Deoxyribonucleoside_kinase"/>
</dbReference>
<feature type="binding site" evidence="2">
    <location>
        <begin position="19"/>
        <end position="27"/>
    </location>
    <ligand>
        <name>ATP</name>
        <dbReference type="ChEBI" id="CHEBI:30616"/>
    </ligand>
</feature>
<sequence>MLTSLKQKQQGPRYIVVEGPIGVGKTSLARRLAESFDGELVLEPREENPFLERFYKTGRSAALPAQLFFLFQRARQMEELRQADMFAPVRIADFHIDKDRLFAECNLDPEELALYEQICAKLDVDAPVPDLVIYLQAPVDALLRRIAGRGIPYERTIDRAYLEKLTDAYARHFHNFDEAPLLIVNAAAIDPVSNEADYRQLFEQIQRTTSGRHFFNPAAAVALA</sequence>
<dbReference type="EMBL" id="CP016268">
    <property type="protein sequence ID" value="ANO51647.1"/>
    <property type="molecule type" value="Genomic_DNA"/>
</dbReference>
<keyword evidence="2" id="KW-0547">Nucleotide-binding</keyword>
<keyword evidence="4" id="KW-0808">Transferase</keyword>
<dbReference type="AlphaFoldDB" id="A0A193LGK8"/>
<evidence type="ECO:0000313" key="5">
    <source>
        <dbReference type="Proteomes" id="UP000092695"/>
    </source>
</evidence>
<evidence type="ECO:0000313" key="4">
    <source>
        <dbReference type="EMBL" id="ANO51647.1"/>
    </source>
</evidence>
<dbReference type="InterPro" id="IPR002624">
    <property type="entry name" value="DCK/DGK"/>
</dbReference>
<dbReference type="Pfam" id="PF01712">
    <property type="entry name" value="dNK"/>
    <property type="match status" value="1"/>
</dbReference>
<reference evidence="4 5" key="1">
    <citation type="submission" date="2016-06" db="EMBL/GenBank/DDBJ databases">
        <title>Complete genome sequence of a deep-branching marine Gamma Proteobacterium Woeseia oceani type strain XK5.</title>
        <authorList>
            <person name="Mu D."/>
            <person name="Du Z."/>
        </authorList>
    </citation>
    <scope>NUCLEOTIDE SEQUENCE [LARGE SCALE GENOMIC DNA]</scope>
    <source>
        <strain evidence="4 5">XK5</strain>
    </source>
</reference>
<feature type="domain" description="Deoxynucleoside kinase" evidence="3">
    <location>
        <begin position="15"/>
        <end position="207"/>
    </location>
</feature>
<dbReference type="CDD" id="cd01673">
    <property type="entry name" value="dNK"/>
    <property type="match status" value="1"/>
</dbReference>
<gene>
    <name evidence="4" type="ORF">BA177_10915</name>
</gene>
<dbReference type="GO" id="GO:0005524">
    <property type="term" value="F:ATP binding"/>
    <property type="evidence" value="ECO:0007669"/>
    <property type="project" value="UniProtKB-KW"/>
</dbReference>
<dbReference type="RefSeq" id="WP_068616195.1">
    <property type="nucleotide sequence ID" value="NZ_CP016268.1"/>
</dbReference>
<keyword evidence="5" id="KW-1185">Reference proteome</keyword>
<keyword evidence="4" id="KW-0418">Kinase</keyword>
<proteinExistence type="predicted"/>
<dbReference type="PIRSF" id="PIRSF000705">
    <property type="entry name" value="DNK"/>
    <property type="match status" value="1"/>
</dbReference>
<feature type="active site" description="Proton acceptor" evidence="1">
    <location>
        <position position="93"/>
    </location>
</feature>
<keyword evidence="2" id="KW-0067">ATP-binding</keyword>
<dbReference type="OrthoDB" id="9776634at2"/>
<dbReference type="GO" id="GO:0005737">
    <property type="term" value="C:cytoplasm"/>
    <property type="evidence" value="ECO:0007669"/>
    <property type="project" value="TreeGrafter"/>
</dbReference>
<evidence type="ECO:0000256" key="2">
    <source>
        <dbReference type="PIRSR" id="PIRSR000705-3"/>
    </source>
</evidence>
<organism evidence="4 5">
    <name type="scientific">Woeseia oceani</name>
    <dbReference type="NCBI Taxonomy" id="1548547"/>
    <lineage>
        <taxon>Bacteria</taxon>
        <taxon>Pseudomonadati</taxon>
        <taxon>Pseudomonadota</taxon>
        <taxon>Gammaproteobacteria</taxon>
        <taxon>Woeseiales</taxon>
        <taxon>Woeseiaceae</taxon>
        <taxon>Woeseia</taxon>
    </lineage>
</organism>
<dbReference type="Gene3D" id="3.40.50.300">
    <property type="entry name" value="P-loop containing nucleotide triphosphate hydrolases"/>
    <property type="match status" value="1"/>
</dbReference>
<evidence type="ECO:0000259" key="3">
    <source>
        <dbReference type="Pfam" id="PF01712"/>
    </source>
</evidence>
<name>A0A193LGK8_9GAMM</name>
<accession>A0A193LGK8</accession>
<feature type="binding site" evidence="2">
    <location>
        <begin position="145"/>
        <end position="149"/>
    </location>
    <ligand>
        <name>ATP</name>
        <dbReference type="ChEBI" id="CHEBI:30616"/>
    </ligand>
</feature>
<dbReference type="PANTHER" id="PTHR10513">
    <property type="entry name" value="DEOXYNUCLEOSIDE KINASE"/>
    <property type="match status" value="1"/>
</dbReference>
<evidence type="ECO:0000256" key="1">
    <source>
        <dbReference type="PIRSR" id="PIRSR000705-1"/>
    </source>
</evidence>
<dbReference type="InterPro" id="IPR027417">
    <property type="entry name" value="P-loop_NTPase"/>
</dbReference>
<dbReference type="InterPro" id="IPR031314">
    <property type="entry name" value="DNK_dom"/>
</dbReference>
<dbReference type="Proteomes" id="UP000092695">
    <property type="component" value="Chromosome"/>
</dbReference>
<dbReference type="STRING" id="1548547.BA177_10915"/>
<dbReference type="PANTHER" id="PTHR10513:SF46">
    <property type="entry name" value="DEOXYGUANOSINE KINASE"/>
    <property type="match status" value="1"/>
</dbReference>
<dbReference type="GO" id="GO:0019136">
    <property type="term" value="F:deoxynucleoside kinase activity"/>
    <property type="evidence" value="ECO:0007669"/>
    <property type="project" value="InterPro"/>
</dbReference>